<accession>A0A1B1DZ29</accession>
<feature type="compositionally biased region" description="Basic residues" evidence="1">
    <location>
        <begin position="470"/>
        <end position="479"/>
    </location>
</feature>
<proteinExistence type="predicted"/>
<feature type="compositionally biased region" description="Low complexity" evidence="1">
    <location>
        <begin position="115"/>
        <end position="136"/>
    </location>
</feature>
<dbReference type="RefSeq" id="XP_019914564.1">
    <property type="nucleotide sequence ID" value="XM_020058814.1"/>
</dbReference>
<evidence type="ECO:0000313" key="3">
    <source>
        <dbReference type="Proteomes" id="UP000092716"/>
    </source>
</evidence>
<dbReference type="Gene3D" id="3.40.50.300">
    <property type="entry name" value="P-loop containing nucleotide triphosphate hydrolases"/>
    <property type="match status" value="1"/>
</dbReference>
<keyword evidence="3" id="KW-1185">Reference proteome</keyword>
<organism evidence="2 3">
    <name type="scientific">Plasmodium coatneyi</name>
    <dbReference type="NCBI Taxonomy" id="208452"/>
    <lineage>
        <taxon>Eukaryota</taxon>
        <taxon>Sar</taxon>
        <taxon>Alveolata</taxon>
        <taxon>Apicomplexa</taxon>
        <taxon>Aconoidasida</taxon>
        <taxon>Haemosporida</taxon>
        <taxon>Plasmodiidae</taxon>
        <taxon>Plasmodium</taxon>
    </lineage>
</organism>
<protein>
    <submittedName>
        <fullName evidence="2">Uncharacterized protein</fullName>
    </submittedName>
</protein>
<dbReference type="VEuPathDB" id="PlasmoDB:PCOAH_00020050"/>
<dbReference type="InterPro" id="IPR027417">
    <property type="entry name" value="P-loop_NTPase"/>
</dbReference>
<evidence type="ECO:0000256" key="1">
    <source>
        <dbReference type="SAM" id="MobiDB-lite"/>
    </source>
</evidence>
<dbReference type="Proteomes" id="UP000092716">
    <property type="component" value="Chromosome 8"/>
</dbReference>
<evidence type="ECO:0000313" key="2">
    <source>
        <dbReference type="EMBL" id="ANQ07869.1"/>
    </source>
</evidence>
<reference evidence="3" key="1">
    <citation type="submission" date="2016-06" db="EMBL/GenBank/DDBJ databases">
        <title>First high quality genome sequence of Plasmodium coatneyi using continuous long reads from single molecule, real-time sequencing.</title>
        <authorList>
            <person name="Chien J.-T."/>
            <person name="Pakala S.B."/>
            <person name="Geraldo J.A."/>
            <person name="Lapp S.A."/>
            <person name="Barnwell J.W."/>
            <person name="Kissinger J.C."/>
            <person name="Galinski M.R."/>
            <person name="Humphrey J.C."/>
        </authorList>
    </citation>
    <scope>NUCLEOTIDE SEQUENCE [LARGE SCALE GENOMIC DNA]</scope>
    <source>
        <strain evidence="3">Hackeri</strain>
    </source>
</reference>
<feature type="compositionally biased region" description="Basic and acidic residues" evidence="1">
    <location>
        <begin position="444"/>
        <end position="456"/>
    </location>
</feature>
<sequence>MERPDIEYLNLPEKVKKKLYAFNINTLEKLSTNYLENVDVEEVNAGQNELFSYHVRELGVPNGEGEEGQEDCWKDPLHGYNHPVSDQENYCYGGSHADTDDGGDAIDDALRDSVESSSSSPSASVSTSTSMSMSTTGHGHALPTSPPGRRKYSVLKSINPWTHLRSNNSSFCASGKIKNNSIPVRVASWKSPEGLERDFLACSNYMKASLSEVTSVKTNSHRLNKLLGNGIQASKIYFFYGKKTKMNKVILLNLLCDFLAGSSPTAVAVFIHFSYINDVTVIEKILKKKVKREKKKKLSLDDILNRLFIFHVRNWSELISFLENVRKEKTPKKGDQKNPFTSQLANVACIGIDNFTNMFKELSVQNSNTYFYLVRELKILSVTFNIPILIFDYAKYQIEGTVGWGKRQCKEEEDAQEGKHAGNGYKFTGSKTKRNANGCPSYEKTSRLNLSEEEHATNVLTDEGENWTGRKNKRAKWKRSGLPFDSTDSSSGTDDSESYADYHQGEDNTSGSSGRLGSRQSADSGRSVYSGRSSLCESTETDEEHASPISIHIEETTQQEPNDDKKNAFPILHNSKYNSNKTSVPYYTYNLFDCVLEIEILQKTRGRKKMVQFTLLKSQNSITHLYVNCCIQSYTLMDVA</sequence>
<dbReference type="OrthoDB" id="372216at2759"/>
<feature type="compositionally biased region" description="Low complexity" evidence="1">
    <location>
        <begin position="510"/>
        <end position="521"/>
    </location>
</feature>
<feature type="region of interest" description="Disordered" evidence="1">
    <location>
        <begin position="91"/>
        <end position="149"/>
    </location>
</feature>
<dbReference type="GeneID" id="30908731"/>
<name>A0A1B1DZ29_9APIC</name>
<dbReference type="SUPFAM" id="SSF52540">
    <property type="entry name" value="P-loop containing nucleoside triphosphate hydrolases"/>
    <property type="match status" value="1"/>
</dbReference>
<dbReference type="EMBL" id="CP016246">
    <property type="protein sequence ID" value="ANQ07869.1"/>
    <property type="molecule type" value="Genomic_DNA"/>
</dbReference>
<dbReference type="AlphaFoldDB" id="A0A1B1DZ29"/>
<dbReference type="KEGG" id="pcot:PCOAH_00020050"/>
<gene>
    <name evidence="2" type="ORF">PCOAH_00020050</name>
</gene>
<feature type="region of interest" description="Disordered" evidence="1">
    <location>
        <begin position="413"/>
        <end position="548"/>
    </location>
</feature>